<reference evidence="4" key="2">
    <citation type="submission" date="2016-01" db="EMBL/GenBank/DDBJ databases">
        <title>Six Aerococcus type strain genome sequencing and assembly using PacBio and Illumina Hiseq.</title>
        <authorList>
            <person name="Carkaci D."/>
            <person name="Dargis R."/>
            <person name="Nielsen X.C."/>
            <person name="Skovgaard O."/>
            <person name="Fuursted K."/>
            <person name="Christensen J.J."/>
        </authorList>
    </citation>
    <scope>NUCLEOTIDE SEQUENCE [LARGE SCALE GENOMIC DNA]</scope>
    <source>
        <strain evidence="4">CCUG42038B</strain>
    </source>
</reference>
<sequence length="202" mass="22408">MSKQYFENNQDLAHDVQAHPVHVLGRDYQFYTDHGVFFKTGLDFGSRVLIETIIDQKLLAPKILDVGCGYGPIGIILASHLATSDQVHMVDVNERALGLAQQNAQINGLRDLHIYSSNTYDQVTDQDFDLIVSNPPIRAGKAVVHQILAGAYDHLKIGGRLLVVIQKKQGAPSAQKKMAEVFGNVTELERRKGYWILSAVKS</sequence>
<dbReference type="AlphaFoldDB" id="A0A0X8FKZ7"/>
<keyword evidence="1 3" id="KW-0489">Methyltransferase</keyword>
<dbReference type="GO" id="GO:0032259">
    <property type="term" value="P:methylation"/>
    <property type="evidence" value="ECO:0007669"/>
    <property type="project" value="UniProtKB-KW"/>
</dbReference>
<dbReference type="PANTHER" id="PTHR47816:SF4">
    <property type="entry name" value="RIBOSOMAL RNA SMALL SUBUNIT METHYLTRANSFERASE C"/>
    <property type="match status" value="1"/>
</dbReference>
<dbReference type="PANTHER" id="PTHR47816">
    <property type="entry name" value="RIBOSOMAL RNA SMALL SUBUNIT METHYLTRANSFERASE C"/>
    <property type="match status" value="1"/>
</dbReference>
<dbReference type="SUPFAM" id="SSF53335">
    <property type="entry name" value="S-adenosyl-L-methionine-dependent methyltransferases"/>
    <property type="match status" value="1"/>
</dbReference>
<dbReference type="EMBL" id="CP014163">
    <property type="protein sequence ID" value="AMB99258.1"/>
    <property type="molecule type" value="Genomic_DNA"/>
</dbReference>
<organism evidence="3 4">
    <name type="scientific">Aerococcus urinaehominis</name>
    <dbReference type="NCBI Taxonomy" id="128944"/>
    <lineage>
        <taxon>Bacteria</taxon>
        <taxon>Bacillati</taxon>
        <taxon>Bacillota</taxon>
        <taxon>Bacilli</taxon>
        <taxon>Lactobacillales</taxon>
        <taxon>Aerococcaceae</taxon>
        <taxon>Aerococcus</taxon>
    </lineage>
</organism>
<keyword evidence="4" id="KW-1185">Reference proteome</keyword>
<dbReference type="InterPro" id="IPR007848">
    <property type="entry name" value="Small_mtfrase_dom"/>
</dbReference>
<evidence type="ECO:0000313" key="4">
    <source>
        <dbReference type="Proteomes" id="UP000062260"/>
    </source>
</evidence>
<dbReference type="STRING" id="128944.AWM75_04240"/>
<evidence type="ECO:0000256" key="2">
    <source>
        <dbReference type="ARBA" id="ARBA00022679"/>
    </source>
</evidence>
<dbReference type="Pfam" id="PF05175">
    <property type="entry name" value="MTS"/>
    <property type="match status" value="1"/>
</dbReference>
<dbReference type="Proteomes" id="UP000062260">
    <property type="component" value="Chromosome"/>
</dbReference>
<name>A0A0X8FKZ7_9LACT</name>
<dbReference type="RefSeq" id="WP_067978651.1">
    <property type="nucleotide sequence ID" value="NZ_CP014163.1"/>
</dbReference>
<reference evidence="3 4" key="1">
    <citation type="journal article" date="2016" name="Genome Announc.">
        <title>Complete Genome Sequences of Aerococcus christensenii CCUG 28831T, Aerococcus sanguinicola CCUG 43001T, Aerococcus urinae CCUG 36881T, Aerococcus urinaeequi CCUG 28094T, Aerococcus urinaehominis CCUG 42038 BT, and Aerococcus viridans CCUG 4311T.</title>
        <authorList>
            <person name="Carkaci D."/>
            <person name="Dargis R."/>
            <person name="Nielsen X.C."/>
            <person name="Skovgaard O."/>
            <person name="Fuursted K."/>
            <person name="Christensen J.J."/>
        </authorList>
    </citation>
    <scope>NUCLEOTIDE SEQUENCE [LARGE SCALE GENOMIC DNA]</scope>
    <source>
        <strain evidence="3 4">CCUG42038B</strain>
    </source>
</reference>
<keyword evidence="2 3" id="KW-0808">Transferase</keyword>
<dbReference type="GO" id="GO:0008757">
    <property type="term" value="F:S-adenosylmethionine-dependent methyltransferase activity"/>
    <property type="evidence" value="ECO:0007669"/>
    <property type="project" value="InterPro"/>
</dbReference>
<accession>A0A0X8FKZ7</accession>
<dbReference type="OrthoDB" id="9764961at2"/>
<dbReference type="InterPro" id="IPR029063">
    <property type="entry name" value="SAM-dependent_MTases_sf"/>
</dbReference>
<dbReference type="Gene3D" id="3.40.50.150">
    <property type="entry name" value="Vaccinia Virus protein VP39"/>
    <property type="match status" value="1"/>
</dbReference>
<gene>
    <name evidence="3" type="ORF">AWM75_04240</name>
</gene>
<dbReference type="InterPro" id="IPR046977">
    <property type="entry name" value="RsmC/RlmG"/>
</dbReference>
<dbReference type="KEGG" id="auh:AWM75_04240"/>
<evidence type="ECO:0000256" key="1">
    <source>
        <dbReference type="ARBA" id="ARBA00022603"/>
    </source>
</evidence>
<evidence type="ECO:0000313" key="3">
    <source>
        <dbReference type="EMBL" id="AMB99258.1"/>
    </source>
</evidence>
<dbReference type="CDD" id="cd02440">
    <property type="entry name" value="AdoMet_MTases"/>
    <property type="match status" value="1"/>
</dbReference>
<protein>
    <submittedName>
        <fullName evidence="3">16S rRNA methyltransferase</fullName>
    </submittedName>
</protein>
<proteinExistence type="predicted"/>